<keyword evidence="6 9" id="KW-1133">Transmembrane helix</keyword>
<comment type="caution">
    <text evidence="9">Lacks conserved residue(s) required for the propagation of feature annotation.</text>
</comment>
<dbReference type="AlphaFoldDB" id="A0A5C0UGR4"/>
<keyword evidence="5 9" id="KW-0653">Protein transport</keyword>
<evidence type="ECO:0000256" key="6">
    <source>
        <dbReference type="ARBA" id="ARBA00022989"/>
    </source>
</evidence>
<dbReference type="NCBIfam" id="TIGR00967">
    <property type="entry name" value="3a0501s007"/>
    <property type="match status" value="1"/>
</dbReference>
<dbReference type="OrthoDB" id="9809248at2"/>
<evidence type="ECO:0000313" key="12">
    <source>
        <dbReference type="Proteomes" id="UP000324924"/>
    </source>
</evidence>
<dbReference type="Gene3D" id="1.10.3370.10">
    <property type="entry name" value="SecY subunit domain"/>
    <property type="match status" value="1"/>
</dbReference>
<dbReference type="InterPro" id="IPR030659">
    <property type="entry name" value="SecY_CS"/>
</dbReference>
<evidence type="ECO:0000256" key="9">
    <source>
        <dbReference type="HAMAP-Rule" id="MF_01465"/>
    </source>
</evidence>
<sequence>MAAKFKQGSRNFVIRNKSKNKGSVFGNLKDLKAKIIFTFSILCIYRFLTHIPIPGVDLSALQALYSKYSSKMLDSIDSFSGGSLQKASIMALGLAPYISSSIIMQLLGSTSEYLKSLKKDSDGNLKIKQYTRYLTVVICSIQSYGLSWGLEYFNDSVNSLVILPGIFFKLSTVASFLGGTILVMWLAEQISSKGLGNGSSWIIFVNISISGFAYFLRLLSRLSDGSLSYIHFLVFVAMICLIVFAIIFFEKTARFIKIIIPSQRGLMSNIESRNRIPIKLNVSGVLPPMFAEIFVGFLAALGNISWKSLGVPEILISFISSEFFYIVLKMFAIVLFAFVYSTVAMNPKTMSQDLASSGRFVPGHKTGDQTEKFFERVIFRVTAYGALYLIFIAFVPDIFIKKLNPCLSISGTSFLILAGVSMEFAEQVQVHGMSYFMSKIASIKK</sequence>
<keyword evidence="3 9" id="KW-0813">Transport</keyword>
<evidence type="ECO:0000256" key="3">
    <source>
        <dbReference type="ARBA" id="ARBA00022448"/>
    </source>
</evidence>
<comment type="subunit">
    <text evidence="9">Component of the Sec protein translocase complex. Heterotrimer consisting of SecY, SecE and SecG subunits. The heterotrimers can form oligomers, although 1 heterotrimer is thought to be able to translocate proteins. Interacts with the ribosome. Interacts with SecDF, and other proteins may be involved. Interacts with SecA.</text>
</comment>
<dbReference type="GO" id="GO:0005886">
    <property type="term" value="C:plasma membrane"/>
    <property type="evidence" value="ECO:0007669"/>
    <property type="project" value="UniProtKB-SubCell"/>
</dbReference>
<feature type="transmembrane region" description="Helical" evidence="9">
    <location>
        <begin position="35"/>
        <end position="53"/>
    </location>
</feature>
<dbReference type="GO" id="GO:0006605">
    <property type="term" value="P:protein targeting"/>
    <property type="evidence" value="ECO:0007669"/>
    <property type="project" value="UniProtKB-UniRule"/>
</dbReference>
<comment type="function">
    <text evidence="9">The central subunit of the protein translocation channel SecYEG. Consists of two halves formed by TMs 1-5 and 6-10. These two domains form a lateral gate at the front which open onto the bilayer between TMs 2 and 7, and are clamped together by SecE at the back. The channel is closed by both a pore ring composed of hydrophobic SecY resides and a short helix (helix 2A) on the extracellular side of the membrane which forms a plug. The plug probably moves laterally to allow the channel to open. The ring and the pore may move independently.</text>
</comment>
<name>A0A5C0UGR4_9PROT</name>
<evidence type="ECO:0000256" key="5">
    <source>
        <dbReference type="ARBA" id="ARBA00022927"/>
    </source>
</evidence>
<reference evidence="11 12" key="1">
    <citation type="submission" date="2019-08" db="EMBL/GenBank/DDBJ databases">
        <title>Highly reduced genomes of protist endosymbionts show evolutionary convergence.</title>
        <authorList>
            <person name="George E."/>
            <person name="Husnik F."/>
            <person name="Tashyreva D."/>
            <person name="Prokopchuk G."/>
            <person name="Horak A."/>
            <person name="Kwong W.K."/>
            <person name="Lukes J."/>
            <person name="Keeling P.J."/>
        </authorList>
    </citation>
    <scope>NUCLEOTIDE SEQUENCE [LARGE SCALE GENOMIC DNA]</scope>
    <source>
        <strain evidence="11">1604HC</strain>
    </source>
</reference>
<feature type="transmembrane region" description="Helical" evidence="9">
    <location>
        <begin position="87"/>
        <end position="109"/>
    </location>
</feature>
<feature type="transmembrane region" description="Helical" evidence="9">
    <location>
        <begin position="314"/>
        <end position="340"/>
    </location>
</feature>
<evidence type="ECO:0000256" key="2">
    <source>
        <dbReference type="ARBA" id="ARBA00005751"/>
    </source>
</evidence>
<dbReference type="HAMAP" id="MF_01465">
    <property type="entry name" value="SecY"/>
    <property type="match status" value="1"/>
</dbReference>
<comment type="subcellular location">
    <subcellularLocation>
        <location evidence="9">Cell membrane</location>
        <topology evidence="9">Multi-pass membrane protein</topology>
    </subcellularLocation>
    <subcellularLocation>
        <location evidence="1">Membrane</location>
        <topology evidence="1">Multi-pass membrane protein</topology>
    </subcellularLocation>
</comment>
<feature type="transmembrane region" description="Helical" evidence="9">
    <location>
        <begin position="162"/>
        <end position="186"/>
    </location>
</feature>
<evidence type="ECO:0000313" key="11">
    <source>
        <dbReference type="EMBL" id="QEK38920.1"/>
    </source>
</evidence>
<dbReference type="RefSeq" id="WP_148972043.1">
    <property type="nucleotide sequence ID" value="NZ_CP043314.1"/>
</dbReference>
<dbReference type="PIRSF" id="PIRSF004557">
    <property type="entry name" value="SecY"/>
    <property type="match status" value="1"/>
</dbReference>
<dbReference type="Proteomes" id="UP000324924">
    <property type="component" value="Chromosome"/>
</dbReference>
<comment type="similarity">
    <text evidence="2 9 10">Belongs to the SecY/SEC61-alpha family.</text>
</comment>
<dbReference type="InterPro" id="IPR023201">
    <property type="entry name" value="SecY_dom_sf"/>
</dbReference>
<protein>
    <recommendedName>
        <fullName evidence="9">Protein translocase subunit SecY</fullName>
    </recommendedName>
</protein>
<feature type="transmembrane region" description="Helical" evidence="9">
    <location>
        <begin position="198"/>
        <end position="216"/>
    </location>
</feature>
<keyword evidence="12" id="KW-1185">Reference proteome</keyword>
<feature type="transmembrane region" description="Helical" evidence="9">
    <location>
        <begin position="280"/>
        <end position="302"/>
    </location>
</feature>
<feature type="transmembrane region" description="Helical" evidence="9">
    <location>
        <begin position="130"/>
        <end position="150"/>
    </location>
</feature>
<dbReference type="GO" id="GO:0043952">
    <property type="term" value="P:protein transport by the Sec complex"/>
    <property type="evidence" value="ECO:0007669"/>
    <property type="project" value="UniProtKB-UniRule"/>
</dbReference>
<gene>
    <name evidence="9 11" type="primary">secY</name>
    <name evidence="11" type="ORF">FZC36_00505</name>
</gene>
<organism evidence="11 12">
    <name type="scientific">Candidatus Nesciobacter abundans</name>
    <dbReference type="NCBI Taxonomy" id="2601668"/>
    <lineage>
        <taxon>Bacteria</taxon>
        <taxon>Pseudomonadati</taxon>
        <taxon>Pseudomonadota</taxon>
        <taxon>Alphaproteobacteria</taxon>
        <taxon>Holosporales</taxon>
        <taxon>Holosporaceae</taxon>
        <taxon>Candidatus Nesciobacter</taxon>
    </lineage>
</organism>
<dbReference type="PRINTS" id="PR00303">
    <property type="entry name" value="SECYTRNLCASE"/>
</dbReference>
<dbReference type="Pfam" id="PF00344">
    <property type="entry name" value="SecY"/>
    <property type="match status" value="1"/>
</dbReference>
<dbReference type="PANTHER" id="PTHR10906">
    <property type="entry name" value="SECY/SEC61-ALPHA FAMILY MEMBER"/>
    <property type="match status" value="1"/>
</dbReference>
<dbReference type="SUPFAM" id="SSF103491">
    <property type="entry name" value="Preprotein translocase SecY subunit"/>
    <property type="match status" value="1"/>
</dbReference>
<evidence type="ECO:0000256" key="4">
    <source>
        <dbReference type="ARBA" id="ARBA00022692"/>
    </source>
</evidence>
<dbReference type="GO" id="GO:0065002">
    <property type="term" value="P:intracellular protein transmembrane transport"/>
    <property type="evidence" value="ECO:0007669"/>
    <property type="project" value="UniProtKB-UniRule"/>
</dbReference>
<evidence type="ECO:0000256" key="8">
    <source>
        <dbReference type="ARBA" id="ARBA00023136"/>
    </source>
</evidence>
<dbReference type="PROSITE" id="PS00755">
    <property type="entry name" value="SECY_1"/>
    <property type="match status" value="1"/>
</dbReference>
<dbReference type="InterPro" id="IPR002208">
    <property type="entry name" value="SecY/SEC61-alpha"/>
</dbReference>
<keyword evidence="9" id="KW-1003">Cell membrane</keyword>
<evidence type="ECO:0000256" key="10">
    <source>
        <dbReference type="RuleBase" id="RU004349"/>
    </source>
</evidence>
<keyword evidence="8 9" id="KW-0472">Membrane</keyword>
<keyword evidence="7 9" id="KW-0811">Translocation</keyword>
<evidence type="ECO:0000256" key="7">
    <source>
        <dbReference type="ARBA" id="ARBA00023010"/>
    </source>
</evidence>
<feature type="transmembrane region" description="Helical" evidence="9">
    <location>
        <begin position="377"/>
        <end position="395"/>
    </location>
</feature>
<accession>A0A5C0UGR4</accession>
<dbReference type="InterPro" id="IPR026593">
    <property type="entry name" value="SecY"/>
</dbReference>
<evidence type="ECO:0000256" key="1">
    <source>
        <dbReference type="ARBA" id="ARBA00004141"/>
    </source>
</evidence>
<proteinExistence type="inferred from homology"/>
<dbReference type="EMBL" id="CP043314">
    <property type="protein sequence ID" value="QEK38920.1"/>
    <property type="molecule type" value="Genomic_DNA"/>
</dbReference>
<keyword evidence="4 9" id="KW-0812">Transmembrane</keyword>
<feature type="transmembrane region" description="Helical" evidence="9">
    <location>
        <begin position="228"/>
        <end position="249"/>
    </location>
</feature>
<dbReference type="KEGG" id="nabu:FZC36_00505"/>